<dbReference type="InterPro" id="IPR029149">
    <property type="entry name" value="Creatin/AminoP/Spt16_N"/>
</dbReference>
<dbReference type="EMBL" id="CAFBPM010000004">
    <property type="protein sequence ID" value="CAB5016145.1"/>
    <property type="molecule type" value="Genomic_DNA"/>
</dbReference>
<evidence type="ECO:0000313" key="2">
    <source>
        <dbReference type="EMBL" id="CAB4829214.1"/>
    </source>
</evidence>
<protein>
    <submittedName>
        <fullName evidence="2">Unannotated protein</fullName>
    </submittedName>
</protein>
<proteinExistence type="predicted"/>
<dbReference type="InterPro" id="IPR050659">
    <property type="entry name" value="Peptidase_M24B"/>
</dbReference>
<dbReference type="SUPFAM" id="SSF55920">
    <property type="entry name" value="Creatinase/aminopeptidase"/>
    <property type="match status" value="1"/>
</dbReference>
<dbReference type="Gene3D" id="3.90.230.10">
    <property type="entry name" value="Creatinase/methionine aminopeptidase superfamily"/>
    <property type="match status" value="1"/>
</dbReference>
<name>A0A6J7A8U2_9ZZZZ</name>
<dbReference type="Pfam" id="PF00557">
    <property type="entry name" value="Peptidase_M24"/>
    <property type="match status" value="1"/>
</dbReference>
<dbReference type="SUPFAM" id="SSF53092">
    <property type="entry name" value="Creatinase/prolidase N-terminal domain"/>
    <property type="match status" value="1"/>
</dbReference>
<dbReference type="EMBL" id="CAFABE010000043">
    <property type="protein sequence ID" value="CAB4829214.1"/>
    <property type="molecule type" value="Genomic_DNA"/>
</dbReference>
<dbReference type="CDD" id="cd01066">
    <property type="entry name" value="APP_MetAP"/>
    <property type="match status" value="1"/>
</dbReference>
<reference evidence="2" key="1">
    <citation type="submission" date="2020-05" db="EMBL/GenBank/DDBJ databases">
        <authorList>
            <person name="Chiriac C."/>
            <person name="Salcher M."/>
            <person name="Ghai R."/>
            <person name="Kavagutti S V."/>
        </authorList>
    </citation>
    <scope>NUCLEOTIDE SEQUENCE</scope>
</reference>
<organism evidence="2">
    <name type="scientific">freshwater metagenome</name>
    <dbReference type="NCBI Taxonomy" id="449393"/>
    <lineage>
        <taxon>unclassified sequences</taxon>
        <taxon>metagenomes</taxon>
        <taxon>ecological metagenomes</taxon>
    </lineage>
</organism>
<sequence>MVNDWAQYATIGGIPIPTAPDLARMHSDRMRLLQEQLEGHGLDGIVLLGSSGVAYATGAQTPADDSGRAGLFRSVAIVVKGDTDPFLYSVAWDGAPERLPSDHLFGPLFPDLDDGIDAMRDVIHQHFKLGSRVGVDEQTHPMLRALGDFEWIDARPVMSACKLHKTPDEISAIRAAQFMSEAAMDATRAMLRPGIRQTDLTATYLRNVTECEGTSLALDPIWQVMEPTRAANPWTTHGDLAYPTTSTDRILREGDIIWVDAGTTYYGLSSDFGRTWITSLHPTPTTRQAAQFEQWCAVVNAARSLAKPGVTGLELCRAGIAANDGVKPWLEHFYLAHGIGTDSAEMPLIGTDLGEQFDEKLVLEPGMILVFEPVIWDEGHGGYRAEDIVAITDDGWVPLSNNRYEPFGVTP</sequence>
<evidence type="ECO:0000313" key="3">
    <source>
        <dbReference type="EMBL" id="CAB5016145.1"/>
    </source>
</evidence>
<accession>A0A6J7A8U2</accession>
<dbReference type="InterPro" id="IPR000994">
    <property type="entry name" value="Pept_M24"/>
</dbReference>
<dbReference type="PANTHER" id="PTHR46112">
    <property type="entry name" value="AMINOPEPTIDASE"/>
    <property type="match status" value="1"/>
</dbReference>
<dbReference type="AlphaFoldDB" id="A0A6J7A8U2"/>
<dbReference type="InterPro" id="IPR036005">
    <property type="entry name" value="Creatinase/aminopeptidase-like"/>
</dbReference>
<gene>
    <name evidence="2" type="ORF">UFOPK3164_00998</name>
    <name evidence="3" type="ORF">UFOPK4112_00616</name>
</gene>
<evidence type="ECO:0000259" key="1">
    <source>
        <dbReference type="Pfam" id="PF00557"/>
    </source>
</evidence>
<feature type="domain" description="Peptidase M24" evidence="1">
    <location>
        <begin position="172"/>
        <end position="393"/>
    </location>
</feature>
<dbReference type="Gene3D" id="3.40.350.10">
    <property type="entry name" value="Creatinase/prolidase N-terminal domain"/>
    <property type="match status" value="1"/>
</dbReference>
<dbReference type="PANTHER" id="PTHR46112:SF2">
    <property type="entry name" value="XAA-PRO AMINOPEPTIDASE P-RELATED"/>
    <property type="match status" value="1"/>
</dbReference>